<evidence type="ECO:0000313" key="3">
    <source>
        <dbReference type="Proteomes" id="UP000198716"/>
    </source>
</evidence>
<dbReference type="Proteomes" id="UP000198716">
    <property type="component" value="Unassembled WGS sequence"/>
</dbReference>
<keyword evidence="3" id="KW-1185">Reference proteome</keyword>
<organism evidence="2 3">
    <name type="scientific">Actinopolyspora alba</name>
    <dbReference type="NCBI Taxonomy" id="673379"/>
    <lineage>
        <taxon>Bacteria</taxon>
        <taxon>Bacillati</taxon>
        <taxon>Actinomycetota</taxon>
        <taxon>Actinomycetes</taxon>
        <taxon>Actinopolysporales</taxon>
        <taxon>Actinopolysporaceae</taxon>
        <taxon>Actinopolyspora</taxon>
        <taxon>Actinopolyspora alba group</taxon>
    </lineage>
</organism>
<feature type="region of interest" description="Disordered" evidence="1">
    <location>
        <begin position="73"/>
        <end position="116"/>
    </location>
</feature>
<gene>
    <name evidence="2" type="ORF">SAMN04487819_10121</name>
</gene>
<evidence type="ECO:0000256" key="1">
    <source>
        <dbReference type="SAM" id="MobiDB-lite"/>
    </source>
</evidence>
<protein>
    <submittedName>
        <fullName evidence="2">Uncharacterized protein</fullName>
    </submittedName>
</protein>
<accession>A0A1I1TCG9</accession>
<dbReference type="EMBL" id="FOMZ01000001">
    <property type="protein sequence ID" value="SFD56266.1"/>
    <property type="molecule type" value="Genomic_DNA"/>
</dbReference>
<reference evidence="3" key="1">
    <citation type="submission" date="2016-10" db="EMBL/GenBank/DDBJ databases">
        <authorList>
            <person name="Varghese N."/>
            <person name="Submissions S."/>
        </authorList>
    </citation>
    <scope>NUCLEOTIDE SEQUENCE [LARGE SCALE GENOMIC DNA]</scope>
    <source>
        <strain evidence="3">DSM 45004</strain>
    </source>
</reference>
<dbReference type="AlphaFoldDB" id="A0A1I1TCG9"/>
<evidence type="ECO:0000313" key="2">
    <source>
        <dbReference type="EMBL" id="SFD56266.1"/>
    </source>
</evidence>
<dbReference type="RefSeq" id="WP_092921973.1">
    <property type="nucleotide sequence ID" value="NZ_FOMZ01000001.1"/>
</dbReference>
<sequence>MTEPLLALTGAFLLPAVAITLAIRTHPSRYRPRHALAGVDALTVGKLLHRTTGALPTYRPGLAGRETRRMSWSGTLWPLDDPPGKGRPGSRYLPGSPTAESTVPDRDHDSPDQHPELLLMRRVLDGLRTL</sequence>
<name>A0A1I1TCG9_9ACTN</name>
<feature type="compositionally biased region" description="Basic and acidic residues" evidence="1">
    <location>
        <begin position="103"/>
        <end position="115"/>
    </location>
</feature>
<proteinExistence type="predicted"/>